<feature type="region of interest" description="Disordered" evidence="11">
    <location>
        <begin position="1"/>
        <end position="118"/>
    </location>
</feature>
<feature type="compositionally biased region" description="Basic and acidic residues" evidence="11">
    <location>
        <begin position="1205"/>
        <end position="1234"/>
    </location>
</feature>
<dbReference type="PANTHER" id="PTHR15377:SF3">
    <property type="entry name" value="WW DOMAIN-CONTAINING PROTEIN"/>
    <property type="match status" value="1"/>
</dbReference>
<keyword evidence="7" id="KW-0687">Ribonucleoprotein</keyword>
<evidence type="ECO:0000256" key="10">
    <source>
        <dbReference type="SAM" id="Coils"/>
    </source>
</evidence>
<dbReference type="SUPFAM" id="SSF51045">
    <property type="entry name" value="WW domain"/>
    <property type="match status" value="3"/>
</dbReference>
<accession>A0A915PHE8</accession>
<feature type="domain" description="FF" evidence="13">
    <location>
        <begin position="581"/>
        <end position="634"/>
    </location>
</feature>
<evidence type="ECO:0000256" key="4">
    <source>
        <dbReference type="ARBA" id="ARBA00022737"/>
    </source>
</evidence>
<dbReference type="Pfam" id="PF00397">
    <property type="entry name" value="WW"/>
    <property type="match status" value="2"/>
</dbReference>
<dbReference type="InterPro" id="IPR001931">
    <property type="entry name" value="Ribosomal_eS21"/>
</dbReference>
<dbReference type="InterPro" id="IPR036020">
    <property type="entry name" value="WW_dom_sf"/>
</dbReference>
<feature type="domain" description="WW" evidence="12">
    <location>
        <begin position="318"/>
        <end position="351"/>
    </location>
</feature>
<evidence type="ECO:0000256" key="9">
    <source>
        <dbReference type="ARBA" id="ARBA00035451"/>
    </source>
</evidence>
<name>A0A915PHE8_9BILA</name>
<feature type="domain" description="WW" evidence="12">
    <location>
        <begin position="429"/>
        <end position="458"/>
    </location>
</feature>
<protein>
    <recommendedName>
        <fullName evidence="8">Small ribosomal subunit protein eS21</fullName>
    </recommendedName>
    <alternativeName>
        <fullName evidence="9">40S ribosomal protein S21</fullName>
    </alternativeName>
</protein>
<dbReference type="GO" id="GO:0006412">
    <property type="term" value="P:translation"/>
    <property type="evidence" value="ECO:0007669"/>
    <property type="project" value="InterPro"/>
</dbReference>
<keyword evidence="14" id="KW-1185">Reference proteome</keyword>
<feature type="compositionally biased region" description="Pro residues" evidence="11">
    <location>
        <begin position="81"/>
        <end position="91"/>
    </location>
</feature>
<dbReference type="PROSITE" id="PS00996">
    <property type="entry name" value="RIBOSOMAL_S21E"/>
    <property type="match status" value="1"/>
</dbReference>
<feature type="compositionally biased region" description="Low complexity" evidence="11">
    <location>
        <begin position="22"/>
        <end position="38"/>
    </location>
</feature>
<dbReference type="PANTHER" id="PTHR15377">
    <property type="entry name" value="TRANSCRIPTION ELONGATION REGULATOR 1"/>
    <property type="match status" value="1"/>
</dbReference>
<dbReference type="CDD" id="cd00201">
    <property type="entry name" value="WW"/>
    <property type="match status" value="3"/>
</dbReference>
<feature type="region of interest" description="Disordered" evidence="11">
    <location>
        <begin position="750"/>
        <end position="858"/>
    </location>
</feature>
<comment type="subcellular location">
    <subcellularLocation>
        <location evidence="2">Cytoplasm</location>
        <location evidence="2">Cytosol</location>
    </subcellularLocation>
    <subcellularLocation>
        <location evidence="1">Rough endoplasmic reticulum</location>
    </subcellularLocation>
</comment>
<keyword evidence="4" id="KW-0677">Repeat</keyword>
<dbReference type="GO" id="GO:1990904">
    <property type="term" value="C:ribonucleoprotein complex"/>
    <property type="evidence" value="ECO:0007669"/>
    <property type="project" value="UniProtKB-KW"/>
</dbReference>
<dbReference type="FunFam" id="2.20.70.10:FF:000049">
    <property type="entry name" value="Transcription elongation regulator 1-like"/>
    <property type="match status" value="1"/>
</dbReference>
<dbReference type="PROSITE" id="PS01159">
    <property type="entry name" value="WW_DOMAIN_1"/>
    <property type="match status" value="1"/>
</dbReference>
<evidence type="ECO:0000259" key="12">
    <source>
        <dbReference type="PROSITE" id="PS50020"/>
    </source>
</evidence>
<feature type="coiled-coil region" evidence="10">
    <location>
        <begin position="633"/>
        <end position="660"/>
    </location>
</feature>
<dbReference type="SMART" id="SM00441">
    <property type="entry name" value="FF"/>
    <property type="match status" value="6"/>
</dbReference>
<dbReference type="InterPro" id="IPR002713">
    <property type="entry name" value="FF_domain"/>
</dbReference>
<comment type="similarity">
    <text evidence="3">Belongs to the eukaryotic ribosomal protein eS21 family.</text>
</comment>
<feature type="region of interest" description="Disordered" evidence="11">
    <location>
        <begin position="399"/>
        <end position="423"/>
    </location>
</feature>
<evidence type="ECO:0000256" key="2">
    <source>
        <dbReference type="ARBA" id="ARBA00004514"/>
    </source>
</evidence>
<feature type="compositionally biased region" description="Pro residues" evidence="11">
    <location>
        <begin position="170"/>
        <end position="186"/>
    </location>
</feature>
<dbReference type="SMART" id="SM00456">
    <property type="entry name" value="WW"/>
    <property type="match status" value="3"/>
</dbReference>
<evidence type="ECO:0000256" key="5">
    <source>
        <dbReference type="ARBA" id="ARBA00022824"/>
    </source>
</evidence>
<feature type="region of interest" description="Disordered" evidence="11">
    <location>
        <begin position="1044"/>
        <end position="1067"/>
    </location>
</feature>
<feature type="compositionally biased region" description="Pro residues" evidence="11">
    <location>
        <begin position="59"/>
        <end position="72"/>
    </location>
</feature>
<dbReference type="SUPFAM" id="SSF81698">
    <property type="entry name" value="FF domain"/>
    <property type="match status" value="5"/>
</dbReference>
<feature type="compositionally biased region" description="Basic and acidic residues" evidence="11">
    <location>
        <begin position="832"/>
        <end position="858"/>
    </location>
</feature>
<dbReference type="InterPro" id="IPR018279">
    <property type="entry name" value="Ribosomal_eS21_CS"/>
</dbReference>
<evidence type="ECO:0000256" key="7">
    <source>
        <dbReference type="ARBA" id="ARBA00023274"/>
    </source>
</evidence>
<feature type="compositionally biased region" description="Basic and acidic residues" evidence="11">
    <location>
        <begin position="798"/>
        <end position="818"/>
    </location>
</feature>
<dbReference type="PROSITE" id="PS51676">
    <property type="entry name" value="FF"/>
    <property type="match status" value="2"/>
</dbReference>
<feature type="compositionally biased region" description="Low complexity" evidence="11">
    <location>
        <begin position="187"/>
        <end position="221"/>
    </location>
</feature>
<evidence type="ECO:0000313" key="14">
    <source>
        <dbReference type="Proteomes" id="UP000887560"/>
    </source>
</evidence>
<evidence type="ECO:0000256" key="1">
    <source>
        <dbReference type="ARBA" id="ARBA00004427"/>
    </source>
</evidence>
<dbReference type="Pfam" id="PF23517">
    <property type="entry name" value="WW_TCERG1"/>
    <property type="match status" value="1"/>
</dbReference>
<dbReference type="AlphaFoldDB" id="A0A915PHE8"/>
<keyword evidence="10" id="KW-0175">Coiled coil</keyword>
<dbReference type="InterPro" id="IPR038579">
    <property type="entry name" value="Ribosomal_eS21_sf"/>
</dbReference>
<dbReference type="PROSITE" id="PS50020">
    <property type="entry name" value="WW_DOMAIN_2"/>
    <property type="match status" value="3"/>
</dbReference>
<reference evidence="15" key="1">
    <citation type="submission" date="2022-11" db="UniProtKB">
        <authorList>
            <consortium name="WormBaseParasite"/>
        </authorList>
    </citation>
    <scope>IDENTIFICATION</scope>
</reference>
<feature type="region of interest" description="Disordered" evidence="11">
    <location>
        <begin position="282"/>
        <end position="304"/>
    </location>
</feature>
<dbReference type="InterPro" id="IPR001202">
    <property type="entry name" value="WW_dom"/>
</dbReference>
<keyword evidence="5" id="KW-0256">Endoplasmic reticulum</keyword>
<proteinExistence type="inferred from homology"/>
<sequence>MSDEQSQQQEDQDQGNLEKETNSQQTQQQQKPPEQSPNFVPRVGFLQPPRHRYPMPGNSFPPPNGGGPPPGQYQPLNQLRPPHPNFRPMPPNYQMQGPHYGDGPPHNYFGHQGPPRFHGQYPPFSSMNIVGGPPQNMGPPNMGPGQGGPPRPPMGGGGRPPFPQGGYPGGPMPPGFRPPMGMPPMPYGMRPQMHQPPQNGHQQNGQPPSQPQQAQQQPVSQNERLKKILGISVEKELWIETKSAEGKSYFYQSETRQTVWERPDASNAVVMQQDEIQKAVDQSQREEKEQQMQQHHGAGPPGGMPPFMMPPGFPGGPTNPNDAWQEFTSQDGKKYYFNFLTRENTWTKPKALIDKEAAIRENGGVPPQMAGFPGGVPMMGGAAMSPMGIGYAGFRPSAATGGPQAALTNPQGGQKDKSRPVTSNAVAGTPWCVVWTGDNRVFFFNPSTRTSVWERPPELYNRPDVDLLVSKPPPAKEQLSNRAQKRLQKEESEEEVDEDDEIEVHESDTSNSDEENQKKVPAHPPKKKSRKDKKVEEELKMQLENPKQQKLALPVLQPEKPIDPAIQAELEAQKERDKVPLEERIKQFRQLLEDKKVSATSTWEKELSKIVFDQRYLLLSAVERKAAFDAYCRERAEIEKEEKRKKAKEAKAEFYKLLDEAKLHGKSTFSSFSTNSKWAKDQRFKAVEKVRDKEAYFKDFVEQLYKKEKEEKRKERDKAKECFVALLKEQEYLRRNSVWAVVKKKIDKDERYRNKNLDSETRQKLFDEHAKTCPEPTEEEEAEAKRLEEEALEAANAAKEKALNEKHENEERDRERRKNNSSSNNNNSSSSRRREKEKEKSEKIVEKTAEEKALEDRKRQVEEELGEHLKERNREHERHKLLEHEQNFKALLADLVRSTDISWHDGRKLLKKDSRYQNCELLDKESKERLFREHIRDLERKKRDVFFQLLDEHQLITFTTKWHNARKTIIEDDRVAKLKIDERKLEHEYREWMERRHRQALDDFEALLRETKIITYKSKQMITENEQHLQRPSERERILDEYLDLLDRKGPPPPPTRNEDPDRQKRNMQNDAGELADLYIPRKCSSSSRIISAKDHASIQLDIVRVDPVTGRMIDGEVTRYAICGKLRFMGESDDCILRLAQKDGIIPNKIAYVEKGKEGYICIDDLLLPSTSPQLPFASYLQFFTLKNFDKKIKREEMILKEARERRKREEERGEAANKKRGEAEEKLKEVKDRLKKAEKKEEKAGEENKKKEAEEDAKKKKESRGPKKEEENIYEKID</sequence>
<evidence type="ECO:0000256" key="8">
    <source>
        <dbReference type="ARBA" id="ARBA00035150"/>
    </source>
</evidence>
<evidence type="ECO:0000256" key="3">
    <source>
        <dbReference type="ARBA" id="ARBA00010228"/>
    </source>
</evidence>
<evidence type="ECO:0000256" key="6">
    <source>
        <dbReference type="ARBA" id="ARBA00022980"/>
    </source>
</evidence>
<dbReference type="GO" id="GO:0003712">
    <property type="term" value="F:transcription coregulator activity"/>
    <property type="evidence" value="ECO:0007669"/>
    <property type="project" value="TreeGrafter"/>
</dbReference>
<dbReference type="Gene3D" id="3.30.1230.20">
    <property type="match status" value="1"/>
</dbReference>
<evidence type="ECO:0000256" key="11">
    <source>
        <dbReference type="SAM" id="MobiDB-lite"/>
    </source>
</evidence>
<feature type="compositionally biased region" description="Basic residues" evidence="11">
    <location>
        <begin position="520"/>
        <end position="532"/>
    </location>
</feature>
<feature type="region of interest" description="Disordered" evidence="11">
    <location>
        <begin position="1205"/>
        <end position="1280"/>
    </location>
</feature>
<dbReference type="Proteomes" id="UP000887560">
    <property type="component" value="Unplaced"/>
</dbReference>
<dbReference type="Pfam" id="PF01846">
    <property type="entry name" value="FF"/>
    <property type="match status" value="5"/>
</dbReference>
<organism evidence="14 15">
    <name type="scientific">Meloidogyne floridensis</name>
    <dbReference type="NCBI Taxonomy" id="298350"/>
    <lineage>
        <taxon>Eukaryota</taxon>
        <taxon>Metazoa</taxon>
        <taxon>Ecdysozoa</taxon>
        <taxon>Nematoda</taxon>
        <taxon>Chromadorea</taxon>
        <taxon>Rhabditida</taxon>
        <taxon>Tylenchina</taxon>
        <taxon>Tylenchomorpha</taxon>
        <taxon>Tylenchoidea</taxon>
        <taxon>Meloidogynidae</taxon>
        <taxon>Meloidogyninae</taxon>
        <taxon>Meloidogyne</taxon>
    </lineage>
</organism>
<evidence type="ECO:0000259" key="13">
    <source>
        <dbReference type="PROSITE" id="PS51676"/>
    </source>
</evidence>
<dbReference type="WBParaSite" id="scf7180000424853.g14173">
    <property type="protein sequence ID" value="scf7180000424853.g14173"/>
    <property type="gene ID" value="scf7180000424853.g14173"/>
</dbReference>
<dbReference type="InterPro" id="IPR057565">
    <property type="entry name" value="WW_TCRG1_3rd"/>
</dbReference>
<dbReference type="GO" id="GO:0005791">
    <property type="term" value="C:rough endoplasmic reticulum"/>
    <property type="evidence" value="ECO:0007669"/>
    <property type="project" value="UniProtKB-SubCell"/>
</dbReference>
<dbReference type="FunFam" id="3.30.1230.20:FF:000001">
    <property type="entry name" value="40S ribosomal protein S21"/>
    <property type="match status" value="1"/>
</dbReference>
<evidence type="ECO:0000313" key="15">
    <source>
        <dbReference type="WBParaSite" id="scf7180000424853.g14173"/>
    </source>
</evidence>
<feature type="compositionally biased region" description="Low complexity" evidence="11">
    <location>
        <begin position="820"/>
        <end position="830"/>
    </location>
</feature>
<feature type="domain" description="WW" evidence="12">
    <location>
        <begin position="238"/>
        <end position="265"/>
    </location>
</feature>
<feature type="compositionally biased region" description="Basic and acidic residues" evidence="11">
    <location>
        <begin position="1240"/>
        <end position="1280"/>
    </location>
</feature>
<feature type="region of interest" description="Disordered" evidence="11">
    <location>
        <begin position="133"/>
        <end position="222"/>
    </location>
</feature>
<feature type="domain" description="FF" evidence="13">
    <location>
        <begin position="880"/>
        <end position="937"/>
    </location>
</feature>
<dbReference type="Gene3D" id="2.20.70.10">
    <property type="match status" value="3"/>
</dbReference>
<feature type="compositionally biased region" description="Acidic residues" evidence="11">
    <location>
        <begin position="491"/>
        <end position="503"/>
    </location>
</feature>
<dbReference type="GO" id="GO:0022626">
    <property type="term" value="C:cytosolic ribosome"/>
    <property type="evidence" value="ECO:0007669"/>
    <property type="project" value="UniProtKB-ARBA"/>
</dbReference>
<dbReference type="Pfam" id="PF01249">
    <property type="entry name" value="Ribosomal_S21e"/>
    <property type="match status" value="1"/>
</dbReference>
<dbReference type="InterPro" id="IPR045148">
    <property type="entry name" value="TCRG1-like"/>
</dbReference>
<dbReference type="GO" id="GO:0070063">
    <property type="term" value="F:RNA polymerase binding"/>
    <property type="evidence" value="ECO:0007669"/>
    <property type="project" value="InterPro"/>
</dbReference>
<dbReference type="GO" id="GO:0005634">
    <property type="term" value="C:nucleus"/>
    <property type="evidence" value="ECO:0007669"/>
    <property type="project" value="TreeGrafter"/>
</dbReference>
<dbReference type="GO" id="GO:0003735">
    <property type="term" value="F:structural constituent of ribosome"/>
    <property type="evidence" value="ECO:0007669"/>
    <property type="project" value="InterPro"/>
</dbReference>
<dbReference type="InterPro" id="IPR036517">
    <property type="entry name" value="FF_domain_sf"/>
</dbReference>
<keyword evidence="6" id="KW-0689">Ribosomal protein</keyword>
<dbReference type="Gene3D" id="1.10.10.440">
    <property type="entry name" value="FF domain"/>
    <property type="match status" value="6"/>
</dbReference>
<feature type="compositionally biased region" description="Basic and acidic residues" evidence="11">
    <location>
        <begin position="750"/>
        <end position="772"/>
    </location>
</feature>
<feature type="region of interest" description="Disordered" evidence="11">
    <location>
        <begin position="463"/>
        <end position="559"/>
    </location>
</feature>